<dbReference type="Proteomes" id="UP001230156">
    <property type="component" value="Unassembled WGS sequence"/>
</dbReference>
<gene>
    <name evidence="5" type="ORF">Q8A70_13080</name>
</gene>
<evidence type="ECO:0000256" key="1">
    <source>
        <dbReference type="ARBA" id="ARBA00005568"/>
    </source>
</evidence>
<dbReference type="InterPro" id="IPR005000">
    <property type="entry name" value="Aldolase/citrate-lyase_domain"/>
</dbReference>
<feature type="domain" description="HpcH/HpaI aldolase/citrate lyase" evidence="4">
    <location>
        <begin position="27"/>
        <end position="219"/>
    </location>
</feature>
<dbReference type="Pfam" id="PF03328">
    <property type="entry name" value="HpcH_HpaI"/>
    <property type="match status" value="1"/>
</dbReference>
<dbReference type="SUPFAM" id="SSF51621">
    <property type="entry name" value="Phosphoenolpyruvate/pyruvate domain"/>
    <property type="match status" value="1"/>
</dbReference>
<name>A0ABU0YLM4_9PROT</name>
<dbReference type="Gene3D" id="3.20.20.60">
    <property type="entry name" value="Phosphoenolpyruvate-binding domains"/>
    <property type="match status" value="1"/>
</dbReference>
<comment type="caution">
    <text evidence="5">The sequence shown here is derived from an EMBL/GenBank/DDBJ whole genome shotgun (WGS) entry which is preliminary data.</text>
</comment>
<dbReference type="GO" id="GO:0016829">
    <property type="term" value="F:lyase activity"/>
    <property type="evidence" value="ECO:0007669"/>
    <property type="project" value="UniProtKB-KW"/>
</dbReference>
<accession>A0ABU0YLM4</accession>
<keyword evidence="6" id="KW-1185">Reference proteome</keyword>
<protein>
    <submittedName>
        <fullName evidence="5">Aldolase/citrate lyase family protein</fullName>
    </submittedName>
</protein>
<dbReference type="InterPro" id="IPR015813">
    <property type="entry name" value="Pyrv/PenolPyrv_kinase-like_dom"/>
</dbReference>
<evidence type="ECO:0000313" key="6">
    <source>
        <dbReference type="Proteomes" id="UP001230156"/>
    </source>
</evidence>
<keyword evidence="2" id="KW-0479">Metal-binding</keyword>
<dbReference type="PANTHER" id="PTHR30502">
    <property type="entry name" value="2-KETO-3-DEOXY-L-RHAMNONATE ALDOLASE"/>
    <property type="match status" value="1"/>
</dbReference>
<keyword evidence="3 5" id="KW-0456">Lyase</keyword>
<dbReference type="RefSeq" id="WP_379956086.1">
    <property type="nucleotide sequence ID" value="NZ_JAUYVI010000004.1"/>
</dbReference>
<sequence>MSDRGLKAMAGTKAPKFGHFIVEFATPGIGHIMKSAGCDFVLFDLEHSGFGFETVKSAVRYFEAAGVAMIVRAPSKEYHHIARACDMGAEGIMLPMVAGAKEARHILDCMKYDPAGKRGVALGVAHDRYRPGAVSEKFKAANASTTLFCQIETAEGVKNADEMARMDGVDCLWVGHFDLSVSLGIPGQFDNPKFLKAIDTVANATAKHGKSLGRLVPNVETGIEINNRWGFDFICYSGDVWVLHNALQDAVNQLRAGCKSGSKGKKKK</sequence>
<dbReference type="InterPro" id="IPR040442">
    <property type="entry name" value="Pyrv_kinase-like_dom_sf"/>
</dbReference>
<evidence type="ECO:0000259" key="4">
    <source>
        <dbReference type="Pfam" id="PF03328"/>
    </source>
</evidence>
<evidence type="ECO:0000256" key="3">
    <source>
        <dbReference type="ARBA" id="ARBA00023239"/>
    </source>
</evidence>
<comment type="similarity">
    <text evidence="1">Belongs to the HpcH/HpaI aldolase family.</text>
</comment>
<proteinExistence type="inferred from homology"/>
<dbReference type="PANTHER" id="PTHR30502:SF0">
    <property type="entry name" value="PHOSPHOENOLPYRUVATE CARBOXYLASE FAMILY PROTEIN"/>
    <property type="match status" value="1"/>
</dbReference>
<organism evidence="5 6">
    <name type="scientific">Dongia sedimenti</name>
    <dbReference type="NCBI Taxonomy" id="3064282"/>
    <lineage>
        <taxon>Bacteria</taxon>
        <taxon>Pseudomonadati</taxon>
        <taxon>Pseudomonadota</taxon>
        <taxon>Alphaproteobacteria</taxon>
        <taxon>Rhodospirillales</taxon>
        <taxon>Dongiaceae</taxon>
        <taxon>Dongia</taxon>
    </lineage>
</organism>
<evidence type="ECO:0000256" key="2">
    <source>
        <dbReference type="ARBA" id="ARBA00022723"/>
    </source>
</evidence>
<reference evidence="6" key="1">
    <citation type="submission" date="2023-08" db="EMBL/GenBank/DDBJ databases">
        <title>Rhodospirillaceae gen. nov., a novel taxon isolated from the Yangtze River Yuezi River estuary sludge.</title>
        <authorList>
            <person name="Ruan L."/>
        </authorList>
    </citation>
    <scope>NUCLEOTIDE SEQUENCE [LARGE SCALE GENOMIC DNA]</scope>
    <source>
        <strain evidence="6">R-7</strain>
    </source>
</reference>
<dbReference type="EMBL" id="JAUYVI010000004">
    <property type="protein sequence ID" value="MDQ7248612.1"/>
    <property type="molecule type" value="Genomic_DNA"/>
</dbReference>
<evidence type="ECO:0000313" key="5">
    <source>
        <dbReference type="EMBL" id="MDQ7248612.1"/>
    </source>
</evidence>
<dbReference type="InterPro" id="IPR050251">
    <property type="entry name" value="HpcH-HpaI_aldolase"/>
</dbReference>